<sequence>METTMEYSFILIIGPLELEFSFISVHIFTSSLEEELDTSKQRKNRPRRSFIKCLAQFLLYKLFLTLIRPMNTVRTQLLELLTHRFVLFQLLMMYTVLLSRLLIATVCSHALVCELWMIPIT</sequence>
<dbReference type="EMBL" id="HBUF01454770">
    <property type="protein sequence ID" value="CAG6743835.1"/>
    <property type="molecule type" value="Transcribed_RNA"/>
</dbReference>
<organism evidence="2">
    <name type="scientific">Cacopsylla melanoneura</name>
    <dbReference type="NCBI Taxonomy" id="428564"/>
    <lineage>
        <taxon>Eukaryota</taxon>
        <taxon>Metazoa</taxon>
        <taxon>Ecdysozoa</taxon>
        <taxon>Arthropoda</taxon>
        <taxon>Hexapoda</taxon>
        <taxon>Insecta</taxon>
        <taxon>Pterygota</taxon>
        <taxon>Neoptera</taxon>
        <taxon>Paraneoptera</taxon>
        <taxon>Hemiptera</taxon>
        <taxon>Sternorrhyncha</taxon>
        <taxon>Psylloidea</taxon>
        <taxon>Psyllidae</taxon>
        <taxon>Psyllinae</taxon>
        <taxon>Cacopsylla</taxon>
    </lineage>
</organism>
<name>A0A8D9E9Q9_9HEMI</name>
<accession>A0A8D9E9Q9</accession>
<evidence type="ECO:0000313" key="2">
    <source>
        <dbReference type="EMBL" id="CAG6743835.1"/>
    </source>
</evidence>
<dbReference type="AlphaFoldDB" id="A0A8D9E9Q9"/>
<protein>
    <submittedName>
        <fullName evidence="2">Uncharacterized protein</fullName>
    </submittedName>
</protein>
<keyword evidence="1" id="KW-0812">Transmembrane</keyword>
<dbReference type="EMBL" id="HBUF01454769">
    <property type="protein sequence ID" value="CAG6743834.1"/>
    <property type="molecule type" value="Transcribed_RNA"/>
</dbReference>
<feature type="transmembrane region" description="Helical" evidence="1">
    <location>
        <begin position="87"/>
        <end position="112"/>
    </location>
</feature>
<keyword evidence="1" id="KW-1133">Transmembrane helix</keyword>
<evidence type="ECO:0000256" key="1">
    <source>
        <dbReference type="SAM" id="Phobius"/>
    </source>
</evidence>
<reference evidence="2" key="1">
    <citation type="submission" date="2021-05" db="EMBL/GenBank/DDBJ databases">
        <authorList>
            <person name="Alioto T."/>
            <person name="Alioto T."/>
            <person name="Gomez Garrido J."/>
        </authorList>
    </citation>
    <scope>NUCLEOTIDE SEQUENCE</scope>
</reference>
<keyword evidence="1" id="KW-0472">Membrane</keyword>
<feature type="transmembrane region" description="Helical" evidence="1">
    <location>
        <begin position="6"/>
        <end position="28"/>
    </location>
</feature>
<proteinExistence type="predicted"/>